<protein>
    <submittedName>
        <fullName evidence="1">Uncharacterized protein</fullName>
    </submittedName>
</protein>
<dbReference type="EMBL" id="CP132302">
    <property type="protein sequence ID" value="WLR98260.1"/>
    <property type="molecule type" value="Genomic_DNA"/>
</dbReference>
<gene>
    <name evidence="1" type="ORF">Q9313_04310</name>
</gene>
<keyword evidence="2" id="KW-1185">Reference proteome</keyword>
<dbReference type="Proteomes" id="UP001234585">
    <property type="component" value="Chromosome"/>
</dbReference>
<evidence type="ECO:0000313" key="1">
    <source>
        <dbReference type="EMBL" id="WLR98260.1"/>
    </source>
</evidence>
<proteinExistence type="predicted"/>
<accession>A0AA50CMK8</accession>
<reference evidence="1 2" key="1">
    <citation type="submission" date="2023-08" db="EMBL/GenBank/DDBJ databases">
        <title>Pathogen: clinical or host-associated sample.</title>
        <authorList>
            <person name="Hergert J."/>
            <person name="Casey R."/>
            <person name="Wagner J."/>
            <person name="Young E.L."/>
            <person name="Oakeson K.F."/>
        </authorList>
    </citation>
    <scope>NUCLEOTIDE SEQUENCE [LARGE SCALE GENOMIC DNA]</scope>
    <source>
        <strain evidence="1 2">1760953</strain>
    </source>
</reference>
<organism evidence="1 2">
    <name type="scientific">Shinella sumterensis</name>
    <dbReference type="NCBI Taxonomy" id="1967501"/>
    <lineage>
        <taxon>Bacteria</taxon>
        <taxon>Pseudomonadati</taxon>
        <taxon>Pseudomonadota</taxon>
        <taxon>Alphaproteobacteria</taxon>
        <taxon>Hyphomicrobiales</taxon>
        <taxon>Rhizobiaceae</taxon>
        <taxon>Shinella</taxon>
    </lineage>
</organism>
<evidence type="ECO:0000313" key="2">
    <source>
        <dbReference type="Proteomes" id="UP001234585"/>
    </source>
</evidence>
<dbReference type="AlphaFoldDB" id="A0AA50CMK8"/>
<name>A0AA50CMK8_9HYPH</name>
<dbReference type="RefSeq" id="WP_134649500.1">
    <property type="nucleotide sequence ID" value="NZ_CP132302.1"/>
</dbReference>
<sequence>MVIDYPRIAGAGLLSVKPPADVALVSCGAPPFGPRVHCHGRNLIAKALAIGDRAEKPDVILSTRLYTTIPAAHANAYHYI</sequence>